<feature type="domain" description="Histidine kinase/HSP90-like ATPase" evidence="5">
    <location>
        <begin position="21"/>
        <end position="76"/>
    </location>
</feature>
<keyword evidence="4 6" id="KW-0418">Kinase</keyword>
<dbReference type="GO" id="GO:0004673">
    <property type="term" value="F:protein histidine kinase activity"/>
    <property type="evidence" value="ECO:0007669"/>
    <property type="project" value="UniProtKB-EC"/>
</dbReference>
<sequence>MLIPIGIIFSKKDEIIFINEKIVLNILSNAIKYNREDGNIFVSIKCKDEKVIIDVIDTGIGTPGEKLGKLFNRFERFDDI</sequence>
<dbReference type="EC" id="2.7.13.3" evidence="2"/>
<gene>
    <name evidence="6" type="primary">rcsC_14</name>
    <name evidence="6" type="ORF">TEGL_26720</name>
</gene>
<evidence type="ECO:0000256" key="2">
    <source>
        <dbReference type="ARBA" id="ARBA00012438"/>
    </source>
</evidence>
<evidence type="ECO:0000259" key="5">
    <source>
        <dbReference type="Pfam" id="PF02518"/>
    </source>
</evidence>
<name>A0ABZ2EWC0_9FIRM</name>
<dbReference type="EMBL" id="CP117523">
    <property type="protein sequence ID" value="WWD84242.1"/>
    <property type="molecule type" value="Genomic_DNA"/>
</dbReference>
<dbReference type="InterPro" id="IPR036890">
    <property type="entry name" value="HATPase_C_sf"/>
</dbReference>
<evidence type="ECO:0000256" key="4">
    <source>
        <dbReference type="ARBA" id="ARBA00022777"/>
    </source>
</evidence>
<dbReference type="Gene3D" id="3.30.565.10">
    <property type="entry name" value="Histidine kinase-like ATPase, C-terminal domain"/>
    <property type="match status" value="1"/>
</dbReference>
<keyword evidence="3 6" id="KW-0808">Transferase</keyword>
<evidence type="ECO:0000256" key="3">
    <source>
        <dbReference type="ARBA" id="ARBA00022679"/>
    </source>
</evidence>
<proteinExistence type="predicted"/>
<accession>A0ABZ2EWC0</accession>
<dbReference type="PANTHER" id="PTHR43047:SF72">
    <property type="entry name" value="OSMOSENSING HISTIDINE PROTEIN KINASE SLN1"/>
    <property type="match status" value="1"/>
</dbReference>
<dbReference type="RefSeq" id="WP_018592502.1">
    <property type="nucleotide sequence ID" value="NZ_CP117523.1"/>
</dbReference>
<evidence type="ECO:0000256" key="1">
    <source>
        <dbReference type="ARBA" id="ARBA00000085"/>
    </source>
</evidence>
<comment type="catalytic activity">
    <reaction evidence="1">
        <text>ATP + protein L-histidine = ADP + protein N-phospho-L-histidine.</text>
        <dbReference type="EC" id="2.7.13.3"/>
    </reaction>
</comment>
<dbReference type="InterPro" id="IPR003594">
    <property type="entry name" value="HATPase_dom"/>
</dbReference>
<organism evidence="6 7">
    <name type="scientific">Terrisporobacter glycolicus ATCC 14880 = DSM 1288</name>
    <dbReference type="NCBI Taxonomy" id="1121315"/>
    <lineage>
        <taxon>Bacteria</taxon>
        <taxon>Bacillati</taxon>
        <taxon>Bacillota</taxon>
        <taxon>Clostridia</taxon>
        <taxon>Peptostreptococcales</taxon>
        <taxon>Peptostreptococcaceae</taxon>
        <taxon>Terrisporobacter</taxon>
    </lineage>
</organism>
<keyword evidence="7" id="KW-1185">Reference proteome</keyword>
<dbReference type="SUPFAM" id="SSF55874">
    <property type="entry name" value="ATPase domain of HSP90 chaperone/DNA topoisomerase II/histidine kinase"/>
    <property type="match status" value="1"/>
</dbReference>
<protein>
    <recommendedName>
        <fullName evidence="2">histidine kinase</fullName>
        <ecNumber evidence="2">2.7.13.3</ecNumber>
    </recommendedName>
</protein>
<evidence type="ECO:0000313" key="6">
    <source>
        <dbReference type="EMBL" id="WWD84242.1"/>
    </source>
</evidence>
<dbReference type="Proteomes" id="UP001348492">
    <property type="component" value="Chromosome"/>
</dbReference>
<dbReference type="PANTHER" id="PTHR43047">
    <property type="entry name" value="TWO-COMPONENT HISTIDINE PROTEIN KINASE"/>
    <property type="match status" value="1"/>
</dbReference>
<reference evidence="6 7" key="1">
    <citation type="journal article" date="2023" name="PLoS ONE">
        <title>Genome-based metabolic and phylogenomic analysis of three Terrisporobacter species.</title>
        <authorList>
            <person name="Boer T."/>
            <person name="Bengelsdorf F.R."/>
            <person name="Bomeke M."/>
            <person name="Daniel R."/>
            <person name="Poehlein A."/>
        </authorList>
    </citation>
    <scope>NUCLEOTIDE SEQUENCE [LARGE SCALE GENOMIC DNA]</scope>
    <source>
        <strain evidence="6 7">DSM 1288</strain>
    </source>
</reference>
<evidence type="ECO:0000313" key="7">
    <source>
        <dbReference type="Proteomes" id="UP001348492"/>
    </source>
</evidence>
<dbReference type="Pfam" id="PF02518">
    <property type="entry name" value="HATPase_c"/>
    <property type="match status" value="1"/>
</dbReference>